<dbReference type="AlphaFoldDB" id="A0A7S4IWQ0"/>
<organism evidence="3">
    <name type="scientific">Odontella aurita</name>
    <dbReference type="NCBI Taxonomy" id="265563"/>
    <lineage>
        <taxon>Eukaryota</taxon>
        <taxon>Sar</taxon>
        <taxon>Stramenopiles</taxon>
        <taxon>Ochrophyta</taxon>
        <taxon>Bacillariophyta</taxon>
        <taxon>Mediophyceae</taxon>
        <taxon>Biddulphiophycidae</taxon>
        <taxon>Eupodiscales</taxon>
        <taxon>Odontellaceae</taxon>
        <taxon>Odontella</taxon>
    </lineage>
</organism>
<gene>
    <name evidence="3" type="ORF">OAUR00152_LOCUS16197</name>
</gene>
<evidence type="ECO:0000313" key="3">
    <source>
        <dbReference type="EMBL" id="CAE2241749.1"/>
    </source>
</evidence>
<keyword evidence="2" id="KW-0472">Membrane</keyword>
<sequence>MSIIDALNGPDEFWASFWLYFLLGIAGFLFMVAILPALLVLSLISTLVSSTLCGIANGIKKLITQTMQLSRRLCHLCTGVVDQPDPAFDDALNVQGQQSSRNSTHQRNERPHMLLYNSNAIGRWSSDLSSLTVQTGSRGRSSRIGHTVTCGDGGRGALQPLLFGCQRILFYNYSAVTPDTSTQTIYGGSEESSGDRAYLDAREELGSSSSLSSSERFDGAGN</sequence>
<keyword evidence="2" id="KW-0812">Transmembrane</keyword>
<keyword evidence="2" id="KW-1133">Transmembrane helix</keyword>
<dbReference type="EMBL" id="HBKQ01023821">
    <property type="protein sequence ID" value="CAE2241749.1"/>
    <property type="molecule type" value="Transcribed_RNA"/>
</dbReference>
<feature type="region of interest" description="Disordered" evidence="1">
    <location>
        <begin position="203"/>
        <end position="222"/>
    </location>
</feature>
<reference evidence="3" key="1">
    <citation type="submission" date="2021-01" db="EMBL/GenBank/DDBJ databases">
        <authorList>
            <person name="Corre E."/>
            <person name="Pelletier E."/>
            <person name="Niang G."/>
            <person name="Scheremetjew M."/>
            <person name="Finn R."/>
            <person name="Kale V."/>
            <person name="Holt S."/>
            <person name="Cochrane G."/>
            <person name="Meng A."/>
            <person name="Brown T."/>
            <person name="Cohen L."/>
        </authorList>
    </citation>
    <scope>NUCLEOTIDE SEQUENCE</scope>
    <source>
        <strain evidence="3">Isolate 1302-5</strain>
    </source>
</reference>
<evidence type="ECO:0000256" key="1">
    <source>
        <dbReference type="SAM" id="MobiDB-lite"/>
    </source>
</evidence>
<evidence type="ECO:0000256" key="2">
    <source>
        <dbReference type="SAM" id="Phobius"/>
    </source>
</evidence>
<name>A0A7S4IWQ0_9STRA</name>
<protein>
    <submittedName>
        <fullName evidence="3">Uncharacterized protein</fullName>
    </submittedName>
</protein>
<proteinExistence type="predicted"/>
<feature type="transmembrane region" description="Helical" evidence="2">
    <location>
        <begin position="17"/>
        <end position="41"/>
    </location>
</feature>
<accession>A0A7S4IWQ0</accession>